<reference evidence="2" key="3">
    <citation type="submission" date="2015-02" db="EMBL/GenBank/DDBJ databases">
        <title>Genome analysis of three genomes within the thermophilic hydrogenogenic bacterial species Caldanaerobacter subterraneus.</title>
        <authorList>
            <person name="Sant'Anna F.H."/>
            <person name="Lebedinsky A."/>
            <person name="Sokolova T."/>
            <person name="Robb F.T."/>
            <person name="Gonzalez J.M."/>
        </authorList>
    </citation>
    <scope>NUCLEOTIDE SEQUENCE [LARGE SCALE GENOMIC DNA]</scope>
    <source>
        <strain evidence="2">DSM 12653</strain>
    </source>
</reference>
<dbReference type="InterPro" id="IPR022477">
    <property type="entry name" value="Spore_YqfC"/>
</dbReference>
<sequence>MKQSLKDELINAIDFPKDALLNLPKIMLIGKNHLTVENHRGIVEYLPERVRINSTVGIIRVIGENMVINSIMTEVITITGEIKSVEIVV</sequence>
<comment type="caution">
    <text evidence="1">The sequence shown here is derived from an EMBL/GenBank/DDBJ whole genome shotgun (WGS) entry which is preliminary data.</text>
</comment>
<dbReference type="InterPro" id="IPR022476">
    <property type="entry name" value="Spore_YabP/YqfC"/>
</dbReference>
<dbReference type="RefSeq" id="WP_046159868.1">
    <property type="nucleotide sequence ID" value="NZ_ABXP02000056.1"/>
</dbReference>
<reference evidence="1 2" key="2">
    <citation type="journal article" date="2015" name="BMC Genomics">
        <title>Analysis of three genomes within the thermophilic bacterial species Caldanaerobacter subterraneus with a focus on carbon monoxide dehydrogenase evolution and hydrolase diversity.</title>
        <authorList>
            <person name="Sant'Anna F.H."/>
            <person name="Lebedinsky A.V."/>
            <person name="Sokolova T.G."/>
            <person name="Robb F.T."/>
            <person name="Gonzalez J.M."/>
        </authorList>
    </citation>
    <scope>NUCLEOTIDE SEQUENCE [LARGE SCALE GENOMIC DNA]</scope>
    <source>
        <strain evidence="1 2">DSM 12653</strain>
    </source>
</reference>
<name>A0A0F5PQ68_9THEO</name>
<dbReference type="NCBIfam" id="TIGR02856">
    <property type="entry name" value="spore_yqfC"/>
    <property type="match status" value="1"/>
</dbReference>
<dbReference type="AlphaFoldDB" id="A0A0F5PQ68"/>
<dbReference type="Proteomes" id="UP000010146">
    <property type="component" value="Unassembled WGS sequence"/>
</dbReference>
<proteinExistence type="predicted"/>
<organism evidence="1 2">
    <name type="scientific">Caldanaerobacter subterraneus subsp. pacificus DSM 12653</name>
    <dbReference type="NCBI Taxonomy" id="391606"/>
    <lineage>
        <taxon>Bacteria</taxon>
        <taxon>Bacillati</taxon>
        <taxon>Bacillota</taxon>
        <taxon>Clostridia</taxon>
        <taxon>Thermoanaerobacterales</taxon>
        <taxon>Thermoanaerobacteraceae</taxon>
        <taxon>Caldanaerobacter</taxon>
    </lineage>
</organism>
<evidence type="ECO:0000313" key="1">
    <source>
        <dbReference type="EMBL" id="KKC29994.1"/>
    </source>
</evidence>
<dbReference type="Pfam" id="PF07873">
    <property type="entry name" value="YabP"/>
    <property type="match status" value="1"/>
</dbReference>
<evidence type="ECO:0008006" key="3">
    <source>
        <dbReference type="Google" id="ProtNLM"/>
    </source>
</evidence>
<evidence type="ECO:0000313" key="2">
    <source>
        <dbReference type="Proteomes" id="UP000010146"/>
    </source>
</evidence>
<gene>
    <name evidence="1" type="ORF">CDSM653_01005</name>
</gene>
<reference evidence="1 2" key="1">
    <citation type="submission" date="2008-07" db="EMBL/GenBank/DDBJ databases">
        <authorList>
            <person name="Gonzalez J."/>
            <person name="Sokolova T."/>
            <person name="Ferriera S."/>
            <person name="Johnson J."/>
            <person name="Kravitz S."/>
            <person name="Beeson K."/>
            <person name="Sutton G."/>
            <person name="Rogers Y.-H."/>
            <person name="Friedman R."/>
            <person name="Frazier M."/>
            <person name="Venter J.C."/>
        </authorList>
    </citation>
    <scope>NUCLEOTIDE SEQUENCE [LARGE SCALE GENOMIC DNA]</scope>
    <source>
        <strain evidence="1 2">DSM 12653</strain>
    </source>
</reference>
<protein>
    <recommendedName>
        <fullName evidence="3">Sporulation protein YqfC</fullName>
    </recommendedName>
</protein>
<dbReference type="EMBL" id="ABXP02000056">
    <property type="protein sequence ID" value="KKC29994.1"/>
    <property type="molecule type" value="Genomic_DNA"/>
</dbReference>
<accession>A0A0F5PQ68</accession>